<reference evidence="8 9" key="1">
    <citation type="journal article" date="2019" name="Nat. Plants">
        <title>Stout camphor tree genome fills gaps in understanding of flowering plant genome evolution.</title>
        <authorList>
            <person name="Chaw S.M."/>
            <person name="Liu Y.C."/>
            <person name="Wu Y.W."/>
            <person name="Wang H.Y."/>
            <person name="Lin C.I."/>
            <person name="Wu C.S."/>
            <person name="Ke H.M."/>
            <person name="Chang L.Y."/>
            <person name="Hsu C.Y."/>
            <person name="Yang H.T."/>
            <person name="Sudianto E."/>
            <person name="Hsu M.H."/>
            <person name="Wu K.P."/>
            <person name="Wang L.N."/>
            <person name="Leebens-Mack J.H."/>
            <person name="Tsai I.J."/>
        </authorList>
    </citation>
    <scope>NUCLEOTIDE SEQUENCE [LARGE SCALE GENOMIC DNA]</scope>
    <source>
        <strain evidence="9">cv. Chaw 1501</strain>
        <tissue evidence="8">Young leaves</tissue>
    </source>
</reference>
<evidence type="ECO:0000313" key="9">
    <source>
        <dbReference type="Proteomes" id="UP000283530"/>
    </source>
</evidence>
<keyword evidence="3" id="KW-0812">Transmembrane</keyword>
<dbReference type="STRING" id="337451.A0A443N485"/>
<dbReference type="InterPro" id="IPR036909">
    <property type="entry name" value="Cyt_c-like_dom_sf"/>
</dbReference>
<gene>
    <name evidence="8" type="ORF">CKAN_00159400</name>
</gene>
<dbReference type="GO" id="GO:0009055">
    <property type="term" value="F:electron transfer activity"/>
    <property type="evidence" value="ECO:0007669"/>
    <property type="project" value="InterPro"/>
</dbReference>
<protein>
    <submittedName>
        <fullName evidence="8">Cytochrome c1-2, heme protein, mitochondrial</fullName>
    </submittedName>
</protein>
<comment type="caution">
    <text evidence="8">The sequence shown here is derived from an EMBL/GenBank/DDBJ whole genome shotgun (WGS) entry which is preliminary data.</text>
</comment>
<dbReference type="GO" id="GO:0020037">
    <property type="term" value="F:heme binding"/>
    <property type="evidence" value="ECO:0007669"/>
    <property type="project" value="InterPro"/>
</dbReference>
<accession>A0A443N485</accession>
<evidence type="ECO:0000256" key="5">
    <source>
        <dbReference type="ARBA" id="ARBA00022989"/>
    </source>
</evidence>
<name>A0A443N485_9MAGN</name>
<keyword evidence="2" id="KW-0349">Heme</keyword>
<comment type="subcellular location">
    <subcellularLocation>
        <location evidence="1">Membrane</location>
    </subcellularLocation>
</comment>
<dbReference type="AlphaFoldDB" id="A0A443N485"/>
<organism evidence="8 9">
    <name type="scientific">Cinnamomum micranthum f. kanehirae</name>
    <dbReference type="NCBI Taxonomy" id="337451"/>
    <lineage>
        <taxon>Eukaryota</taxon>
        <taxon>Viridiplantae</taxon>
        <taxon>Streptophyta</taxon>
        <taxon>Embryophyta</taxon>
        <taxon>Tracheophyta</taxon>
        <taxon>Spermatophyta</taxon>
        <taxon>Magnoliopsida</taxon>
        <taxon>Magnoliidae</taxon>
        <taxon>Laurales</taxon>
        <taxon>Lauraceae</taxon>
        <taxon>Cinnamomum</taxon>
    </lineage>
</organism>
<dbReference type="OrthoDB" id="5925at2759"/>
<dbReference type="GO" id="GO:0016020">
    <property type="term" value="C:membrane"/>
    <property type="evidence" value="ECO:0007669"/>
    <property type="project" value="UniProtKB-SubCell"/>
</dbReference>
<dbReference type="PANTHER" id="PTHR10266:SF3">
    <property type="entry name" value="CYTOCHROME C1, HEME PROTEIN, MITOCHONDRIAL"/>
    <property type="match status" value="1"/>
</dbReference>
<evidence type="ECO:0000313" key="8">
    <source>
        <dbReference type="EMBL" id="RWR73323.1"/>
    </source>
</evidence>
<evidence type="ECO:0000256" key="2">
    <source>
        <dbReference type="ARBA" id="ARBA00022617"/>
    </source>
</evidence>
<sequence>MGRVRVRTHEVQSQRVVPFHLLLPSLAEEILPTSSVEGEEETKAIAAETEVVDRPNDEARFANGGAYPPDLSLITKAQHNGQNYVFALLTSYRDPPVGVSVIFWLPYQLFQGPHI</sequence>
<keyword evidence="5" id="KW-1133">Transmembrane helix</keyword>
<dbReference type="GO" id="GO:0005739">
    <property type="term" value="C:mitochondrion"/>
    <property type="evidence" value="ECO:0007669"/>
    <property type="project" value="GOC"/>
</dbReference>
<dbReference type="GO" id="GO:0046872">
    <property type="term" value="F:metal ion binding"/>
    <property type="evidence" value="ECO:0007669"/>
    <property type="project" value="UniProtKB-KW"/>
</dbReference>
<keyword evidence="7" id="KW-0472">Membrane</keyword>
<keyword evidence="9" id="KW-1185">Reference proteome</keyword>
<dbReference type="Proteomes" id="UP000283530">
    <property type="component" value="Unassembled WGS sequence"/>
</dbReference>
<keyword evidence="4" id="KW-0479">Metal-binding</keyword>
<proteinExistence type="predicted"/>
<evidence type="ECO:0000256" key="6">
    <source>
        <dbReference type="ARBA" id="ARBA00023004"/>
    </source>
</evidence>
<evidence type="ECO:0000256" key="4">
    <source>
        <dbReference type="ARBA" id="ARBA00022723"/>
    </source>
</evidence>
<evidence type="ECO:0000256" key="3">
    <source>
        <dbReference type="ARBA" id="ARBA00022692"/>
    </source>
</evidence>
<dbReference type="Gene3D" id="1.10.760.10">
    <property type="entry name" value="Cytochrome c-like domain"/>
    <property type="match status" value="1"/>
</dbReference>
<dbReference type="GO" id="GO:0006122">
    <property type="term" value="P:mitochondrial electron transport, ubiquinol to cytochrome c"/>
    <property type="evidence" value="ECO:0007669"/>
    <property type="project" value="TreeGrafter"/>
</dbReference>
<dbReference type="SUPFAM" id="SSF46626">
    <property type="entry name" value="Cytochrome c"/>
    <property type="match status" value="1"/>
</dbReference>
<dbReference type="EMBL" id="QPKB01000001">
    <property type="protein sequence ID" value="RWR73323.1"/>
    <property type="molecule type" value="Genomic_DNA"/>
</dbReference>
<dbReference type="Pfam" id="PF02167">
    <property type="entry name" value="Cytochrom_C1"/>
    <property type="match status" value="1"/>
</dbReference>
<evidence type="ECO:0000256" key="7">
    <source>
        <dbReference type="ARBA" id="ARBA00023136"/>
    </source>
</evidence>
<evidence type="ECO:0000256" key="1">
    <source>
        <dbReference type="ARBA" id="ARBA00004370"/>
    </source>
</evidence>
<dbReference type="PANTHER" id="PTHR10266">
    <property type="entry name" value="CYTOCHROME C1"/>
    <property type="match status" value="1"/>
</dbReference>
<keyword evidence="6" id="KW-0408">Iron</keyword>
<dbReference type="InterPro" id="IPR002326">
    <property type="entry name" value="Cyt_c1"/>
</dbReference>